<feature type="domain" description="Excalibur calcium-binding" evidence="3">
    <location>
        <begin position="202"/>
        <end position="238"/>
    </location>
</feature>
<gene>
    <name evidence="4" type="ORF">AB5L97_04280</name>
</gene>
<sequence>MTEELPVVEATSATPAAGGSVGAEAPRRPRAAGPRVKPTVWVVSASAVALVCTGIALAPVAVIVAAAIVLGTALFWKSHAQRSVGATFVPTAAIWSALIAILLAVGAVSFQAFAGTWNSALAGTAVGSRLPSGSPATQGSFPSPSSTGTATGLTTATALNPPTSVATPSPSVPAVPVGVAPPAPTPAAVAPVPAATPQPTPSYRNCKAVHAAGIASLLPGDPGYSTRLDVNNNGVACAGD</sequence>
<dbReference type="InterPro" id="IPR008613">
    <property type="entry name" value="Excalibur_Ca-bd_domain"/>
</dbReference>
<proteinExistence type="predicted"/>
<keyword evidence="2" id="KW-1133">Transmembrane helix</keyword>
<dbReference type="Pfam" id="PF05901">
    <property type="entry name" value="Excalibur"/>
    <property type="match status" value="1"/>
</dbReference>
<organism evidence="4">
    <name type="scientific">Sinomonas puerhi</name>
    <dbReference type="NCBI Taxonomy" id="3238584"/>
    <lineage>
        <taxon>Bacteria</taxon>
        <taxon>Bacillati</taxon>
        <taxon>Actinomycetota</taxon>
        <taxon>Actinomycetes</taxon>
        <taxon>Micrococcales</taxon>
        <taxon>Micrococcaceae</taxon>
        <taxon>Sinomonas</taxon>
    </lineage>
</organism>
<feature type="compositionally biased region" description="Low complexity" evidence="1">
    <location>
        <begin position="142"/>
        <end position="167"/>
    </location>
</feature>
<feature type="transmembrane region" description="Helical" evidence="2">
    <location>
        <begin position="47"/>
        <end position="76"/>
    </location>
</feature>
<dbReference type="SMART" id="SM00894">
    <property type="entry name" value="Excalibur"/>
    <property type="match status" value="1"/>
</dbReference>
<dbReference type="AlphaFoldDB" id="A0AB39L7D6"/>
<evidence type="ECO:0000256" key="1">
    <source>
        <dbReference type="SAM" id="MobiDB-lite"/>
    </source>
</evidence>
<evidence type="ECO:0000259" key="3">
    <source>
        <dbReference type="SMART" id="SM00894"/>
    </source>
</evidence>
<dbReference type="RefSeq" id="WP_369046596.1">
    <property type="nucleotide sequence ID" value="NZ_CP163302.1"/>
</dbReference>
<evidence type="ECO:0000313" key="4">
    <source>
        <dbReference type="EMBL" id="XDP46240.1"/>
    </source>
</evidence>
<reference evidence="4" key="1">
    <citation type="submission" date="2024-07" db="EMBL/GenBank/DDBJ databases">
        <authorList>
            <person name="fu j."/>
        </authorList>
    </citation>
    <scope>NUCLEOTIDE SEQUENCE</scope>
    <source>
        <strain evidence="4">P10A9</strain>
    </source>
</reference>
<dbReference type="EMBL" id="CP163302">
    <property type="protein sequence ID" value="XDP46240.1"/>
    <property type="molecule type" value="Genomic_DNA"/>
</dbReference>
<protein>
    <submittedName>
        <fullName evidence="4">Excalibur calcium-binding domain-containing protein</fullName>
    </submittedName>
</protein>
<feature type="region of interest" description="Disordered" evidence="1">
    <location>
        <begin position="1"/>
        <end position="32"/>
    </location>
</feature>
<keyword evidence="2" id="KW-0812">Transmembrane</keyword>
<feature type="region of interest" description="Disordered" evidence="1">
    <location>
        <begin position="132"/>
        <end position="167"/>
    </location>
</feature>
<accession>A0AB39L7D6</accession>
<feature type="transmembrane region" description="Helical" evidence="2">
    <location>
        <begin position="88"/>
        <end position="110"/>
    </location>
</feature>
<name>A0AB39L7D6_9MICC</name>
<keyword evidence="2" id="KW-0472">Membrane</keyword>
<dbReference type="KEGG" id="spue:AB5L97_04280"/>
<evidence type="ECO:0000256" key="2">
    <source>
        <dbReference type="SAM" id="Phobius"/>
    </source>
</evidence>